<dbReference type="InterPro" id="IPR050346">
    <property type="entry name" value="FMO-like"/>
</dbReference>
<keyword evidence="3" id="KW-0560">Oxidoreductase</keyword>
<dbReference type="AlphaFoldDB" id="B6QU43"/>
<dbReference type="Pfam" id="PF13738">
    <property type="entry name" value="Pyr_redox_3"/>
    <property type="match status" value="1"/>
</dbReference>
<dbReference type="VEuPathDB" id="FungiDB:PMAA_007700"/>
<reference evidence="5" key="1">
    <citation type="journal article" date="2015" name="Genome Announc.">
        <title>Genome sequence of the AIDS-associated pathogen Penicillium marneffei (ATCC18224) and its near taxonomic relative Talaromyces stipitatus (ATCC10500).</title>
        <authorList>
            <person name="Nierman W.C."/>
            <person name="Fedorova-Abrams N.D."/>
            <person name="Andrianopoulos A."/>
        </authorList>
    </citation>
    <scope>NUCLEOTIDE SEQUENCE [LARGE SCALE GENOMIC DNA]</scope>
    <source>
        <strain evidence="5">ATCC 18224 / CBS 334.59 / QM 7333</strain>
    </source>
</reference>
<protein>
    <submittedName>
        <fullName evidence="4">Dimethylaniline monooxygenase, putative</fullName>
    </submittedName>
</protein>
<sequence>MHGKEGLYDLVVHGITASKTYIQLHPEHKVLVLEAEKTCGGTWSEDRLYPGLKSNNMLGSYEYPDYPMLEATYGVKDNEHIPAATLHKYLTDYALKFGVFSRIVFNTHVLSIEQTRDDGWEVKAQSEGTKGEIIYQSKKIVMATGLTSQPNMPVFTGQESFNVPLFHAKDFCREAAITKVANHVAVVGGAKSAFDIAYAFVQEGAQVDLIIRPNGNGPVWLAPPFVTPLKRKVEELLHTRLLTWFSPCPWGNEDGFGIIRHFLHKTGVGRWLVHNFWHLLGSDIIATNGYDSHPDTRCLKPWSSPFWVASGLSIHNYQTNFFDLIKNGAIRVHEAEINQLSERTVHLSTGELLPADALICATGWKKGSSVNFLELDLGIPGSSAEKEKLYQEAEKKVLNDFSDLSCQPVLRYRPQTSDPLRLYRFMVPTGTFQKRNIAFAGAVSTVSTSTCASIQALWISAFFDGQLKRTASSSEEAVKEAVLYSQ</sequence>
<name>B6QU43_TALMQ</name>
<accession>B6QU43</accession>
<keyword evidence="5" id="KW-1185">Reference proteome</keyword>
<dbReference type="PANTHER" id="PTHR23023">
    <property type="entry name" value="DIMETHYLANILINE MONOOXYGENASE"/>
    <property type="match status" value="1"/>
</dbReference>
<dbReference type="OrthoDB" id="2915840at2759"/>
<dbReference type="Proteomes" id="UP000001294">
    <property type="component" value="Unassembled WGS sequence"/>
</dbReference>
<keyword evidence="1" id="KW-0285">Flavoprotein</keyword>
<organism evidence="4 5">
    <name type="scientific">Talaromyces marneffei (strain ATCC 18224 / CBS 334.59 / QM 7333)</name>
    <name type="common">Penicillium marneffei</name>
    <dbReference type="NCBI Taxonomy" id="441960"/>
    <lineage>
        <taxon>Eukaryota</taxon>
        <taxon>Fungi</taxon>
        <taxon>Dikarya</taxon>
        <taxon>Ascomycota</taxon>
        <taxon>Pezizomycotina</taxon>
        <taxon>Eurotiomycetes</taxon>
        <taxon>Eurotiomycetidae</taxon>
        <taxon>Eurotiales</taxon>
        <taxon>Trichocomaceae</taxon>
        <taxon>Talaromyces</taxon>
        <taxon>Talaromyces sect. Talaromyces</taxon>
    </lineage>
</organism>
<dbReference type="SUPFAM" id="SSF51905">
    <property type="entry name" value="FAD/NAD(P)-binding domain"/>
    <property type="match status" value="1"/>
</dbReference>
<evidence type="ECO:0000256" key="1">
    <source>
        <dbReference type="ARBA" id="ARBA00022630"/>
    </source>
</evidence>
<proteinExistence type="predicted"/>
<evidence type="ECO:0000313" key="5">
    <source>
        <dbReference type="Proteomes" id="UP000001294"/>
    </source>
</evidence>
<dbReference type="PhylomeDB" id="B6QU43"/>
<evidence type="ECO:0000256" key="3">
    <source>
        <dbReference type="ARBA" id="ARBA00023002"/>
    </source>
</evidence>
<dbReference type="HOGENOM" id="CLU_019225_1_0_1"/>
<dbReference type="GO" id="GO:0004497">
    <property type="term" value="F:monooxygenase activity"/>
    <property type="evidence" value="ECO:0007669"/>
    <property type="project" value="UniProtKB-KW"/>
</dbReference>
<dbReference type="InterPro" id="IPR036188">
    <property type="entry name" value="FAD/NAD-bd_sf"/>
</dbReference>
<gene>
    <name evidence="4" type="ORF">PMAA_007700</name>
</gene>
<dbReference type="EMBL" id="DS995905">
    <property type="protein sequence ID" value="EEA20003.1"/>
    <property type="molecule type" value="Genomic_DNA"/>
</dbReference>
<evidence type="ECO:0000313" key="4">
    <source>
        <dbReference type="EMBL" id="EEA20003.1"/>
    </source>
</evidence>
<keyword evidence="2" id="KW-0274">FAD</keyword>
<evidence type="ECO:0000256" key="2">
    <source>
        <dbReference type="ARBA" id="ARBA00022827"/>
    </source>
</evidence>
<keyword evidence="4" id="KW-0503">Monooxygenase</keyword>
<dbReference type="Gene3D" id="3.50.50.60">
    <property type="entry name" value="FAD/NAD(P)-binding domain"/>
    <property type="match status" value="1"/>
</dbReference>